<dbReference type="PANTHER" id="PTHR23517">
    <property type="entry name" value="RESISTANCE PROTEIN MDTM, PUTATIVE-RELATED-RELATED"/>
    <property type="match status" value="1"/>
</dbReference>
<dbReference type="PROSITE" id="PS50850">
    <property type="entry name" value="MFS"/>
    <property type="match status" value="1"/>
</dbReference>
<evidence type="ECO:0000313" key="10">
    <source>
        <dbReference type="Proteomes" id="UP001055149"/>
    </source>
</evidence>
<evidence type="ECO:0000256" key="4">
    <source>
        <dbReference type="ARBA" id="ARBA00022692"/>
    </source>
</evidence>
<name>A0ABQ5JH40_9LACO</name>
<keyword evidence="3" id="KW-1003">Cell membrane</keyword>
<feature type="transmembrane region" description="Helical" evidence="7">
    <location>
        <begin position="297"/>
        <end position="319"/>
    </location>
</feature>
<dbReference type="Gene3D" id="1.20.1250.20">
    <property type="entry name" value="MFS general substrate transporter like domains"/>
    <property type="match status" value="2"/>
</dbReference>
<evidence type="ECO:0000259" key="8">
    <source>
        <dbReference type="PROSITE" id="PS50850"/>
    </source>
</evidence>
<feature type="transmembrane region" description="Helical" evidence="7">
    <location>
        <begin position="131"/>
        <end position="150"/>
    </location>
</feature>
<keyword evidence="6 7" id="KW-0472">Membrane</keyword>
<dbReference type="SUPFAM" id="SSF103473">
    <property type="entry name" value="MFS general substrate transporter"/>
    <property type="match status" value="1"/>
</dbReference>
<gene>
    <name evidence="9" type="ORF">LPAF129_09900</name>
</gene>
<evidence type="ECO:0000256" key="7">
    <source>
        <dbReference type="SAM" id="Phobius"/>
    </source>
</evidence>
<protein>
    <submittedName>
        <fullName evidence="9">MFS transporter</fullName>
    </submittedName>
</protein>
<feature type="transmembrane region" description="Helical" evidence="7">
    <location>
        <begin position="7"/>
        <end position="31"/>
    </location>
</feature>
<feature type="domain" description="Major facilitator superfamily (MFS) profile" evidence="8">
    <location>
        <begin position="205"/>
        <end position="389"/>
    </location>
</feature>
<feature type="transmembrane region" description="Helical" evidence="7">
    <location>
        <begin position="340"/>
        <end position="356"/>
    </location>
</feature>
<dbReference type="InterPro" id="IPR036259">
    <property type="entry name" value="MFS_trans_sf"/>
</dbReference>
<evidence type="ECO:0000313" key="9">
    <source>
        <dbReference type="EMBL" id="GKS81304.1"/>
    </source>
</evidence>
<accession>A0ABQ5JH40</accession>
<evidence type="ECO:0000256" key="6">
    <source>
        <dbReference type="ARBA" id="ARBA00023136"/>
    </source>
</evidence>
<feature type="transmembrane region" description="Helical" evidence="7">
    <location>
        <begin position="95"/>
        <end position="119"/>
    </location>
</feature>
<keyword evidence="5 7" id="KW-1133">Transmembrane helix</keyword>
<keyword evidence="2" id="KW-0813">Transport</keyword>
<dbReference type="PANTHER" id="PTHR23517:SF10">
    <property type="entry name" value="MAJOR FACILITATOR SUPERFAMILY (MFS) PROFILE DOMAIN-CONTAINING PROTEIN"/>
    <property type="match status" value="1"/>
</dbReference>
<feature type="transmembrane region" description="Helical" evidence="7">
    <location>
        <begin position="362"/>
        <end position="380"/>
    </location>
</feature>
<keyword evidence="10" id="KW-1185">Reference proteome</keyword>
<feature type="transmembrane region" description="Helical" evidence="7">
    <location>
        <begin position="272"/>
        <end position="291"/>
    </location>
</feature>
<sequence>MHLKNKTFLAINTLLSMGSGLITPIMTLYIHNDLHKSLVTAGYVLLLYSGMIAVGYLVGGRLFDTWKQAPLVYIGGSVAVLFLLLLALLPKWPLLVFFLALYGAGQGLWRSAFSGYMAVIQDGDQDIFNNNYWTSNIGMGVATLLAGYLYSVSVHLVFATTAVLFVGGLVIFARYFKVPRPSTEVSGIDVDLPGKRLPSRMQPRSIAILCAFMFLTCISYEQWESNLSVMMTAQGIPVQKYSLLFTVATGQVIIFQPLLNKIFPHHPWVERFRLMFGLFLYGLSFLLVIGAHEYWRFVVGIVVLTTGEILVTPTIPLLLSKYSDRQHRGFTQSLGSLSNTLGIALGPVVGGYLITLTGYQHAFVALFALQMVMVLLVLALQKTGQPEPK</sequence>
<proteinExistence type="predicted"/>
<dbReference type="InterPro" id="IPR020846">
    <property type="entry name" value="MFS_dom"/>
</dbReference>
<feature type="transmembrane region" description="Helical" evidence="7">
    <location>
        <begin position="243"/>
        <end position="260"/>
    </location>
</feature>
<feature type="transmembrane region" description="Helical" evidence="7">
    <location>
        <begin position="37"/>
        <end position="59"/>
    </location>
</feature>
<evidence type="ECO:0000256" key="5">
    <source>
        <dbReference type="ARBA" id="ARBA00022989"/>
    </source>
</evidence>
<keyword evidence="4 7" id="KW-0812">Transmembrane</keyword>
<dbReference type="RefSeq" id="WP_244055060.1">
    <property type="nucleotide sequence ID" value="NZ_BQXH01000007.1"/>
</dbReference>
<feature type="transmembrane region" description="Helical" evidence="7">
    <location>
        <begin position="156"/>
        <end position="176"/>
    </location>
</feature>
<comment type="caution">
    <text evidence="9">The sequence shown here is derived from an EMBL/GenBank/DDBJ whole genome shotgun (WGS) entry which is preliminary data.</text>
</comment>
<evidence type="ECO:0000256" key="3">
    <source>
        <dbReference type="ARBA" id="ARBA00022475"/>
    </source>
</evidence>
<reference evidence="9" key="1">
    <citation type="journal article" date="2022" name="Int. J. Syst. Evol. Microbiol.">
        <title>A novel species of lactic acid bacteria, Ligilactobacillus pabuli sp. nov., isolated from alfalfa silage.</title>
        <authorList>
            <person name="Tohno M."/>
            <person name="Tanizawa Y."/>
            <person name="Sawada H."/>
            <person name="Sakamoto M."/>
            <person name="Ohkuma M."/>
            <person name="Kobayashi H."/>
        </authorList>
    </citation>
    <scope>NUCLEOTIDE SEQUENCE</scope>
    <source>
        <strain evidence="9">AF129</strain>
    </source>
</reference>
<dbReference type="EMBL" id="BQXH01000007">
    <property type="protein sequence ID" value="GKS81304.1"/>
    <property type="molecule type" value="Genomic_DNA"/>
</dbReference>
<dbReference type="Pfam" id="PF07690">
    <property type="entry name" value="MFS_1"/>
    <property type="match status" value="1"/>
</dbReference>
<feature type="transmembrane region" description="Helical" evidence="7">
    <location>
        <begin position="71"/>
        <end position="89"/>
    </location>
</feature>
<dbReference type="InterPro" id="IPR050171">
    <property type="entry name" value="MFS_Transporters"/>
</dbReference>
<comment type="subcellular location">
    <subcellularLocation>
        <location evidence="1">Cell membrane</location>
        <topology evidence="1">Multi-pass membrane protein</topology>
    </subcellularLocation>
</comment>
<evidence type="ECO:0000256" key="1">
    <source>
        <dbReference type="ARBA" id="ARBA00004651"/>
    </source>
</evidence>
<dbReference type="InterPro" id="IPR011701">
    <property type="entry name" value="MFS"/>
</dbReference>
<organism evidence="9 10">
    <name type="scientific">Ligilactobacillus pabuli</name>
    <dbReference type="NCBI Taxonomy" id="2886039"/>
    <lineage>
        <taxon>Bacteria</taxon>
        <taxon>Bacillati</taxon>
        <taxon>Bacillota</taxon>
        <taxon>Bacilli</taxon>
        <taxon>Lactobacillales</taxon>
        <taxon>Lactobacillaceae</taxon>
        <taxon>Ligilactobacillus</taxon>
    </lineage>
</organism>
<dbReference type="Proteomes" id="UP001055149">
    <property type="component" value="Unassembled WGS sequence"/>
</dbReference>
<evidence type="ECO:0000256" key="2">
    <source>
        <dbReference type="ARBA" id="ARBA00022448"/>
    </source>
</evidence>